<accession>A0A7C0ZKY4</accession>
<dbReference type="Pfam" id="PF13167">
    <property type="entry name" value="GTP-bdg_N"/>
    <property type="match status" value="1"/>
</dbReference>
<keyword evidence="5 6" id="KW-0342">GTP-binding</keyword>
<dbReference type="HAMAP" id="MF_00900">
    <property type="entry name" value="GTPase_HflX"/>
    <property type="match status" value="1"/>
</dbReference>
<feature type="binding site" evidence="7">
    <location>
        <begin position="203"/>
        <end position="210"/>
    </location>
    <ligand>
        <name>GTP</name>
        <dbReference type="ChEBI" id="CHEBI:37565"/>
    </ligand>
</feature>
<comment type="similarity">
    <text evidence="6">Belongs to the TRAFAC class OBG-HflX-like GTPase superfamily. HflX GTPase family.</text>
</comment>
<protein>
    <recommendedName>
        <fullName evidence="6">GTPase HflX</fullName>
    </recommendedName>
    <alternativeName>
        <fullName evidence="6">GTP-binding protein HflX</fullName>
    </alternativeName>
</protein>
<dbReference type="Gene3D" id="3.40.50.300">
    <property type="entry name" value="P-loop containing nucleotide triphosphate hydrolases"/>
    <property type="match status" value="1"/>
</dbReference>
<evidence type="ECO:0000256" key="8">
    <source>
        <dbReference type="PIRSR" id="PIRSR006809-2"/>
    </source>
</evidence>
<comment type="subcellular location">
    <subcellularLocation>
        <location evidence="6">Cytoplasm</location>
    </subcellularLocation>
    <text evidence="6">May associate with membranes.</text>
</comment>
<dbReference type="Gene3D" id="3.40.50.11060">
    <property type="entry name" value="GTPase HflX, N-terminal domain"/>
    <property type="match status" value="1"/>
</dbReference>
<feature type="domain" description="Hflx-type G" evidence="9">
    <location>
        <begin position="197"/>
        <end position="363"/>
    </location>
</feature>
<dbReference type="FunFam" id="3.40.50.11060:FF:000001">
    <property type="entry name" value="GTPase HflX"/>
    <property type="match status" value="1"/>
</dbReference>
<dbReference type="Pfam" id="PF16360">
    <property type="entry name" value="GTP-bdg_M"/>
    <property type="match status" value="1"/>
</dbReference>
<dbReference type="InterPro" id="IPR032305">
    <property type="entry name" value="GTP-bd_M"/>
</dbReference>
<dbReference type="EMBL" id="DQWE01000213">
    <property type="protein sequence ID" value="HDI83024.1"/>
    <property type="molecule type" value="Genomic_DNA"/>
</dbReference>
<dbReference type="SUPFAM" id="SSF52540">
    <property type="entry name" value="P-loop containing nucleoside triphosphate hydrolases"/>
    <property type="match status" value="1"/>
</dbReference>
<name>A0A7C0ZKY4_UNCW3</name>
<evidence type="ECO:0000259" key="9">
    <source>
        <dbReference type="PROSITE" id="PS51705"/>
    </source>
</evidence>
<comment type="subunit">
    <text evidence="6">Monomer. Associates with the 50S ribosomal subunit.</text>
</comment>
<keyword evidence="1 6" id="KW-0963">Cytoplasm</keyword>
<gene>
    <name evidence="6 10" type="primary">hflX</name>
    <name evidence="10" type="ORF">ENF18_04450</name>
</gene>
<comment type="function">
    <text evidence="6">GTPase that associates with the 50S ribosomal subunit and may have a role during protein synthesis or ribosome biogenesis.</text>
</comment>
<dbReference type="InterPro" id="IPR025121">
    <property type="entry name" value="GTPase_HflX_N"/>
</dbReference>
<dbReference type="PROSITE" id="PS51705">
    <property type="entry name" value="G_HFLX"/>
    <property type="match status" value="1"/>
</dbReference>
<dbReference type="NCBIfam" id="TIGR03156">
    <property type="entry name" value="GTP_HflX"/>
    <property type="match status" value="1"/>
</dbReference>
<evidence type="ECO:0000256" key="1">
    <source>
        <dbReference type="ARBA" id="ARBA00022490"/>
    </source>
</evidence>
<dbReference type="InterPro" id="IPR027417">
    <property type="entry name" value="P-loop_NTPase"/>
</dbReference>
<feature type="binding site" evidence="8">
    <location>
        <position position="230"/>
    </location>
    <ligand>
        <name>Mg(2+)</name>
        <dbReference type="ChEBI" id="CHEBI:18420"/>
    </ligand>
</feature>
<reference evidence="10" key="1">
    <citation type="journal article" date="2020" name="mSystems">
        <title>Genome- and Community-Level Interaction Insights into Carbon Utilization and Element Cycling Functions of Hydrothermarchaeota in Hydrothermal Sediment.</title>
        <authorList>
            <person name="Zhou Z."/>
            <person name="Liu Y."/>
            <person name="Xu W."/>
            <person name="Pan J."/>
            <person name="Luo Z.H."/>
            <person name="Li M."/>
        </authorList>
    </citation>
    <scope>NUCLEOTIDE SEQUENCE [LARGE SCALE GENOMIC DNA]</scope>
    <source>
        <strain evidence="10">HyVt-102</strain>
    </source>
</reference>
<keyword evidence="3 6" id="KW-0547">Nucleotide-binding</keyword>
<evidence type="ECO:0000256" key="6">
    <source>
        <dbReference type="HAMAP-Rule" id="MF_00900"/>
    </source>
</evidence>
<dbReference type="PANTHER" id="PTHR10229:SF0">
    <property type="entry name" value="GTP-BINDING PROTEIN 6-RELATED"/>
    <property type="match status" value="1"/>
</dbReference>
<dbReference type="InterPro" id="IPR030394">
    <property type="entry name" value="G_HFLX_dom"/>
</dbReference>
<dbReference type="Proteomes" id="UP000885847">
    <property type="component" value="Unassembled WGS sequence"/>
</dbReference>
<evidence type="ECO:0000256" key="4">
    <source>
        <dbReference type="ARBA" id="ARBA00022842"/>
    </source>
</evidence>
<dbReference type="GO" id="GO:0043022">
    <property type="term" value="F:ribosome binding"/>
    <property type="evidence" value="ECO:0007669"/>
    <property type="project" value="TreeGrafter"/>
</dbReference>
<evidence type="ECO:0000256" key="2">
    <source>
        <dbReference type="ARBA" id="ARBA00022723"/>
    </source>
</evidence>
<feature type="binding site" evidence="7">
    <location>
        <begin position="228"/>
        <end position="232"/>
    </location>
    <ligand>
        <name>GTP</name>
        <dbReference type="ChEBI" id="CHEBI:37565"/>
    </ligand>
</feature>
<feature type="binding site" evidence="7">
    <location>
        <begin position="316"/>
        <end position="319"/>
    </location>
    <ligand>
        <name>GTP</name>
        <dbReference type="ChEBI" id="CHEBI:37565"/>
    </ligand>
</feature>
<evidence type="ECO:0000313" key="10">
    <source>
        <dbReference type="EMBL" id="HDI83024.1"/>
    </source>
</evidence>
<dbReference type="Pfam" id="PF01926">
    <property type="entry name" value="MMR_HSR1"/>
    <property type="match status" value="1"/>
</dbReference>
<dbReference type="GO" id="GO:0005737">
    <property type="term" value="C:cytoplasm"/>
    <property type="evidence" value="ECO:0007669"/>
    <property type="project" value="UniProtKB-SubCell"/>
</dbReference>
<feature type="binding site" evidence="7">
    <location>
        <begin position="341"/>
        <end position="343"/>
    </location>
    <ligand>
        <name>GTP</name>
        <dbReference type="ChEBI" id="CHEBI:37565"/>
    </ligand>
</feature>
<dbReference type="GO" id="GO:0005525">
    <property type="term" value="F:GTP binding"/>
    <property type="evidence" value="ECO:0007669"/>
    <property type="project" value="UniProtKB-UniRule"/>
</dbReference>
<dbReference type="CDD" id="cd01878">
    <property type="entry name" value="HflX"/>
    <property type="match status" value="1"/>
</dbReference>
<dbReference type="PANTHER" id="PTHR10229">
    <property type="entry name" value="GTP-BINDING PROTEIN HFLX"/>
    <property type="match status" value="1"/>
</dbReference>
<dbReference type="GO" id="GO:0046872">
    <property type="term" value="F:metal ion binding"/>
    <property type="evidence" value="ECO:0007669"/>
    <property type="project" value="UniProtKB-KW"/>
</dbReference>
<dbReference type="GO" id="GO:0003924">
    <property type="term" value="F:GTPase activity"/>
    <property type="evidence" value="ECO:0007669"/>
    <property type="project" value="UniProtKB-UniRule"/>
</dbReference>
<dbReference type="InterPro" id="IPR042108">
    <property type="entry name" value="GTPase_HflX_N_sf"/>
</dbReference>
<dbReference type="InterPro" id="IPR006073">
    <property type="entry name" value="GTP-bd"/>
</dbReference>
<evidence type="ECO:0000256" key="3">
    <source>
        <dbReference type="ARBA" id="ARBA00022741"/>
    </source>
</evidence>
<proteinExistence type="inferred from homology"/>
<keyword evidence="4 8" id="KW-0460">Magnesium</keyword>
<dbReference type="PIRSF" id="PIRSF006809">
    <property type="entry name" value="GTP-binding_hflX_prd"/>
    <property type="match status" value="1"/>
</dbReference>
<evidence type="ECO:0000256" key="5">
    <source>
        <dbReference type="ARBA" id="ARBA00023134"/>
    </source>
</evidence>
<evidence type="ECO:0000256" key="7">
    <source>
        <dbReference type="PIRSR" id="PIRSR006809-1"/>
    </source>
</evidence>
<keyword evidence="2 8" id="KW-0479">Metal-binding</keyword>
<dbReference type="Gene3D" id="6.10.250.2860">
    <property type="match status" value="1"/>
</dbReference>
<sequence>MYRVRDEEKEKFVLVGLCSSSQEKEEKLYSLQELASLVDTAGGEIVEMVIQVRSRPDPAFYVGKGKLLELAGFPGYDVLLFDDPLTPAQVRNIENLTKKKVLDRRDIILDIFATHARTKAAKIEVELAQLKFQLPRLAGRGVELSRLGGGIGTRGPGEKKLELDRRKIYKRISYLEKELEKINRTRDIQRHGRRRVFKVALVGYTNVGKTTLLNALTHAHGDVDNRVFVTLDPLTRTGVTPSGKKFLLTDTVGFIRNIPHQLIASFRATLEEAVYADLRLVVIDASSERMDVQMEETTKIMEMLGIIDRENLFVFNKVDMVYDPVLISGLKERFPDGVFISAKTGEGLEELKYAIENMMERRRVKV</sequence>
<comment type="cofactor">
    <cofactor evidence="8">
        <name>Mg(2+)</name>
        <dbReference type="ChEBI" id="CHEBI:18420"/>
    </cofactor>
</comment>
<dbReference type="InterPro" id="IPR016496">
    <property type="entry name" value="GTPase_HflX"/>
</dbReference>
<organism evidence="10">
    <name type="scientific">candidate division WOR-3 bacterium</name>
    <dbReference type="NCBI Taxonomy" id="2052148"/>
    <lineage>
        <taxon>Bacteria</taxon>
        <taxon>Bacteria division WOR-3</taxon>
    </lineage>
</organism>
<comment type="caution">
    <text evidence="10">The sequence shown here is derived from an EMBL/GenBank/DDBJ whole genome shotgun (WGS) entry which is preliminary data.</text>
</comment>
<dbReference type="AlphaFoldDB" id="A0A7C0ZKY4"/>
<feature type="binding site" evidence="7">
    <location>
        <begin position="250"/>
        <end position="253"/>
    </location>
    <ligand>
        <name>GTP</name>
        <dbReference type="ChEBI" id="CHEBI:37565"/>
    </ligand>
</feature>
<feature type="binding site" evidence="8">
    <location>
        <position position="210"/>
    </location>
    <ligand>
        <name>Mg(2+)</name>
        <dbReference type="ChEBI" id="CHEBI:18420"/>
    </ligand>
</feature>